<dbReference type="GO" id="GO:0004065">
    <property type="term" value="F:arylsulfatase activity"/>
    <property type="evidence" value="ECO:0007669"/>
    <property type="project" value="UniProtKB-EC"/>
</dbReference>
<dbReference type="GO" id="GO:0046872">
    <property type="term" value="F:metal ion binding"/>
    <property type="evidence" value="ECO:0007669"/>
    <property type="project" value="UniProtKB-KW"/>
</dbReference>
<evidence type="ECO:0000256" key="3">
    <source>
        <dbReference type="ARBA" id="ARBA00022723"/>
    </source>
</evidence>
<protein>
    <submittedName>
        <fullName evidence="8">Arylsulfatase</fullName>
        <ecNumber evidence="8">3.1.6.1</ecNumber>
    </submittedName>
</protein>
<keyword evidence="9" id="KW-1185">Reference proteome</keyword>
<comment type="caution">
    <text evidence="8">The sequence shown here is derived from an EMBL/GenBank/DDBJ whole genome shotgun (WGS) entry which is preliminary data.</text>
</comment>
<comment type="similarity">
    <text evidence="2">Belongs to the sulfatase family.</text>
</comment>
<keyword evidence="4" id="KW-0732">Signal</keyword>
<evidence type="ECO:0000256" key="4">
    <source>
        <dbReference type="ARBA" id="ARBA00022729"/>
    </source>
</evidence>
<name>A0A5C5YJF9_9BACT</name>
<dbReference type="AlphaFoldDB" id="A0A5C5YJF9"/>
<dbReference type="InterPro" id="IPR035874">
    <property type="entry name" value="IDS"/>
</dbReference>
<keyword evidence="5 8" id="KW-0378">Hydrolase</keyword>
<dbReference type="PANTHER" id="PTHR45953:SF1">
    <property type="entry name" value="IDURONATE 2-SULFATASE"/>
    <property type="match status" value="1"/>
</dbReference>
<comment type="cofactor">
    <cofactor evidence="1">
        <name>Ca(2+)</name>
        <dbReference type="ChEBI" id="CHEBI:29108"/>
    </cofactor>
</comment>
<evidence type="ECO:0000256" key="1">
    <source>
        <dbReference type="ARBA" id="ARBA00001913"/>
    </source>
</evidence>
<organism evidence="8 9">
    <name type="scientific">Allorhodopirellula solitaria</name>
    <dbReference type="NCBI Taxonomy" id="2527987"/>
    <lineage>
        <taxon>Bacteria</taxon>
        <taxon>Pseudomonadati</taxon>
        <taxon>Planctomycetota</taxon>
        <taxon>Planctomycetia</taxon>
        <taxon>Pirellulales</taxon>
        <taxon>Pirellulaceae</taxon>
        <taxon>Allorhodopirellula</taxon>
    </lineage>
</organism>
<evidence type="ECO:0000313" key="8">
    <source>
        <dbReference type="EMBL" id="TWT75026.1"/>
    </source>
</evidence>
<dbReference type="Gene3D" id="3.40.720.10">
    <property type="entry name" value="Alkaline Phosphatase, subunit A"/>
    <property type="match status" value="1"/>
</dbReference>
<dbReference type="GO" id="GO:0004423">
    <property type="term" value="F:iduronate-2-sulfatase activity"/>
    <property type="evidence" value="ECO:0007669"/>
    <property type="project" value="InterPro"/>
</dbReference>
<proteinExistence type="inferred from homology"/>
<accession>A0A5C5YJF9</accession>
<evidence type="ECO:0000256" key="6">
    <source>
        <dbReference type="ARBA" id="ARBA00022837"/>
    </source>
</evidence>
<dbReference type="GO" id="GO:0005737">
    <property type="term" value="C:cytoplasm"/>
    <property type="evidence" value="ECO:0007669"/>
    <property type="project" value="TreeGrafter"/>
</dbReference>
<evidence type="ECO:0000313" key="9">
    <source>
        <dbReference type="Proteomes" id="UP000318053"/>
    </source>
</evidence>
<evidence type="ECO:0000256" key="5">
    <source>
        <dbReference type="ARBA" id="ARBA00022801"/>
    </source>
</evidence>
<dbReference type="SUPFAM" id="SSF53649">
    <property type="entry name" value="Alkaline phosphatase-like"/>
    <property type="match status" value="1"/>
</dbReference>
<gene>
    <name evidence="8" type="ORF">CA85_03140</name>
</gene>
<dbReference type="Pfam" id="PF00884">
    <property type="entry name" value="Sulfatase"/>
    <property type="match status" value="1"/>
</dbReference>
<dbReference type="EMBL" id="SJPK01000001">
    <property type="protein sequence ID" value="TWT75026.1"/>
    <property type="molecule type" value="Genomic_DNA"/>
</dbReference>
<evidence type="ECO:0000259" key="7">
    <source>
        <dbReference type="Pfam" id="PF00884"/>
    </source>
</evidence>
<dbReference type="EC" id="3.1.6.1" evidence="8"/>
<dbReference type="Proteomes" id="UP000318053">
    <property type="component" value="Unassembled WGS sequence"/>
</dbReference>
<reference evidence="8 9" key="1">
    <citation type="submission" date="2019-02" db="EMBL/GenBank/DDBJ databases">
        <title>Deep-cultivation of Planctomycetes and their phenomic and genomic characterization uncovers novel biology.</title>
        <authorList>
            <person name="Wiegand S."/>
            <person name="Jogler M."/>
            <person name="Boedeker C."/>
            <person name="Pinto D."/>
            <person name="Vollmers J."/>
            <person name="Rivas-Marin E."/>
            <person name="Kohn T."/>
            <person name="Peeters S.H."/>
            <person name="Heuer A."/>
            <person name="Rast P."/>
            <person name="Oberbeckmann S."/>
            <person name="Bunk B."/>
            <person name="Jeske O."/>
            <person name="Meyerdierks A."/>
            <person name="Storesund J.E."/>
            <person name="Kallscheuer N."/>
            <person name="Luecker S."/>
            <person name="Lage O.M."/>
            <person name="Pohl T."/>
            <person name="Merkel B.J."/>
            <person name="Hornburger P."/>
            <person name="Mueller R.-W."/>
            <person name="Bruemmer F."/>
            <person name="Labrenz M."/>
            <person name="Spormann A.M."/>
            <person name="Op Den Camp H."/>
            <person name="Overmann J."/>
            <person name="Amann R."/>
            <person name="Jetten M.S.M."/>
            <person name="Mascher T."/>
            <person name="Medema M.H."/>
            <person name="Devos D.P."/>
            <person name="Kaster A.-K."/>
            <person name="Ovreas L."/>
            <person name="Rohde M."/>
            <person name="Galperin M.Y."/>
            <person name="Jogler C."/>
        </authorList>
    </citation>
    <scope>NUCLEOTIDE SEQUENCE [LARGE SCALE GENOMIC DNA]</scope>
    <source>
        <strain evidence="8 9">CA85</strain>
    </source>
</reference>
<dbReference type="InterPro" id="IPR017850">
    <property type="entry name" value="Alkaline_phosphatase_core_sf"/>
</dbReference>
<dbReference type="PANTHER" id="PTHR45953">
    <property type="entry name" value="IDURONATE 2-SULFATASE"/>
    <property type="match status" value="1"/>
</dbReference>
<dbReference type="CDD" id="cd16030">
    <property type="entry name" value="iduronate-2-sulfatase"/>
    <property type="match status" value="1"/>
</dbReference>
<evidence type="ECO:0000256" key="2">
    <source>
        <dbReference type="ARBA" id="ARBA00008779"/>
    </source>
</evidence>
<dbReference type="InterPro" id="IPR000917">
    <property type="entry name" value="Sulfatase_N"/>
</dbReference>
<keyword evidence="6" id="KW-0106">Calcium</keyword>
<keyword evidence="3" id="KW-0479">Metal-binding</keyword>
<feature type="domain" description="Sulfatase N-terminal" evidence="7">
    <location>
        <begin position="110"/>
        <end position="473"/>
    </location>
</feature>
<sequence>MSVDCVRVWRRGDIATNDAPENKATTRVDWTKAQYIAKEKRNGLPTVGHEMKQRWHRTSLRLISLVRGWHPVWDVNFGTTTENRGMRNMRFATLMALTCLSVLAHADDRPNVLFIAIDDLRPELGCYGSPIAVTPNLDALASDGLLFNRAYCQQAICRPSRASLMTGARPETTGLFHNYVALRELQPDIVTLPQHFVAGGYETVYCGKVFHQGDTDEGVSWSREPVEAIRGVQKPSGPFRLAENQRIRNSDRHAMIAKYGEAAKRGLASGPAYEKADVADTAYVDGYNTQLAIATLKELVGNDRKPFFLAMGYKLPHLNWCAPAKYWDLYDPADIPMAEVTDAPRGGAAMGLHASFELRTRSGIPKSGPLGADLSRKLKYAYLASTSYVDAQIGKLIGALEDAGVRDDTIIVVWSDHGWHLGDMGVWGKATNYEIATRVPLMIWTPDMKSRGAQTDALVELVDIYPTLCELAGQPLPEHLEGLSFVPLLNDPDQPWKTAAFSQYPNPALREWAANPLSPAMRETWFGPLIGKVEERIQSQQGEAWDRELFEQHLTGFTMRTARYRLVLWKDRRNMDDEPLFVELYDHENDSSETKNIADEQPELVRELIAQHSAGWEAAR</sequence>